<reference evidence="1 2" key="1">
    <citation type="submission" date="2020-10" db="EMBL/GenBank/DDBJ databases">
        <title>Blautia liquoris sp.nov., isolated from the mud in a fermentation cellar used for the production of Chinese strong-flavoured liquor.</title>
        <authorList>
            <person name="Lu L."/>
        </authorList>
    </citation>
    <scope>NUCLEOTIDE SEQUENCE [LARGE SCALE GENOMIC DNA]</scope>
    <source>
        <strain evidence="1 2">LZLJ-3</strain>
    </source>
</reference>
<accession>A0A7M2RHH7</accession>
<dbReference type="AlphaFoldDB" id="A0A7M2RHH7"/>
<dbReference type="Proteomes" id="UP000593601">
    <property type="component" value="Chromosome"/>
</dbReference>
<name>A0A7M2RHH7_9FIRM</name>
<keyword evidence="2" id="KW-1185">Reference proteome</keyword>
<sequence length="92" mass="10611">MDWRNCKDLTIKFNWNSIGYAAIAALNKEYIDLLASDEENPSDRFWMLEEHIKKDKKHPGVRIEMRKSNVIYDIAGLVAQKIITPAACNRCA</sequence>
<evidence type="ECO:0000313" key="1">
    <source>
        <dbReference type="EMBL" id="QOV18822.1"/>
    </source>
</evidence>
<gene>
    <name evidence="1" type="ORF">INP51_12565</name>
</gene>
<dbReference type="RefSeq" id="WP_193735184.1">
    <property type="nucleotide sequence ID" value="NZ_CP063304.1"/>
</dbReference>
<proteinExistence type="predicted"/>
<dbReference type="EMBL" id="CP063304">
    <property type="protein sequence ID" value="QOV18822.1"/>
    <property type="molecule type" value="Genomic_DNA"/>
</dbReference>
<protein>
    <submittedName>
        <fullName evidence="1">Multidrug transporter</fullName>
    </submittedName>
</protein>
<dbReference type="KEGG" id="bliq:INP51_12565"/>
<organism evidence="1 2">
    <name type="scientific">Blautia liquoris</name>
    <dbReference type="NCBI Taxonomy" id="2779518"/>
    <lineage>
        <taxon>Bacteria</taxon>
        <taxon>Bacillati</taxon>
        <taxon>Bacillota</taxon>
        <taxon>Clostridia</taxon>
        <taxon>Lachnospirales</taxon>
        <taxon>Lachnospiraceae</taxon>
        <taxon>Blautia</taxon>
    </lineage>
</organism>
<evidence type="ECO:0000313" key="2">
    <source>
        <dbReference type="Proteomes" id="UP000593601"/>
    </source>
</evidence>